<comment type="function">
    <text evidence="12">Transposase-derived protein that may have nuclease activity. Does not have transposase activity.</text>
</comment>
<dbReference type="InParanoid" id="A0A667X5Q1"/>
<dbReference type="PANTHER" id="PTHR22930">
    <property type="match status" value="1"/>
</dbReference>
<evidence type="ECO:0000256" key="3">
    <source>
        <dbReference type="ARBA" id="ARBA00004496"/>
    </source>
</evidence>
<evidence type="ECO:0000256" key="9">
    <source>
        <dbReference type="ARBA" id="ARBA00022801"/>
    </source>
</evidence>
<evidence type="ECO:0000313" key="15">
    <source>
        <dbReference type="Proteomes" id="UP000472263"/>
    </source>
</evidence>
<dbReference type="Pfam" id="PF13359">
    <property type="entry name" value="DDE_Tnp_4"/>
    <property type="match status" value="2"/>
</dbReference>
<evidence type="ECO:0000256" key="10">
    <source>
        <dbReference type="ARBA" id="ARBA00023242"/>
    </source>
</evidence>
<evidence type="ECO:0000313" key="14">
    <source>
        <dbReference type="Ensembl" id="ENSMMDP00005013155.1"/>
    </source>
</evidence>
<dbReference type="GeneTree" id="ENSGT00940000154348"/>
<keyword evidence="8" id="KW-0479">Metal-binding</keyword>
<feature type="domain" description="DDE Tnp4" evidence="13">
    <location>
        <begin position="142"/>
        <end position="218"/>
    </location>
</feature>
<keyword evidence="9" id="KW-0378">Hydrolase</keyword>
<feature type="domain" description="DDE Tnp4" evidence="13">
    <location>
        <begin position="235"/>
        <end position="283"/>
    </location>
</feature>
<keyword evidence="10" id="KW-0539">Nucleus</keyword>
<dbReference type="InterPro" id="IPR026103">
    <property type="entry name" value="HARBI1_animal"/>
</dbReference>
<evidence type="ECO:0000256" key="11">
    <source>
        <dbReference type="ARBA" id="ARBA00030126"/>
    </source>
</evidence>
<dbReference type="PANTHER" id="PTHR22930:SF267">
    <property type="entry name" value="NUCLEASE HARBI1-RELATED"/>
    <property type="match status" value="1"/>
</dbReference>
<dbReference type="GO" id="GO:0016787">
    <property type="term" value="F:hydrolase activity"/>
    <property type="evidence" value="ECO:0007669"/>
    <property type="project" value="UniProtKB-KW"/>
</dbReference>
<reference evidence="14" key="2">
    <citation type="submission" date="2025-08" db="UniProtKB">
        <authorList>
            <consortium name="Ensembl"/>
        </authorList>
    </citation>
    <scope>IDENTIFICATION</scope>
</reference>
<proteinExistence type="inferred from homology"/>
<comment type="cofactor">
    <cofactor evidence="1">
        <name>a divalent metal cation</name>
        <dbReference type="ChEBI" id="CHEBI:60240"/>
    </cofactor>
</comment>
<name>A0A667X5Q1_9TELE</name>
<dbReference type="AlphaFoldDB" id="A0A667X5Q1"/>
<organism evidence="14 15">
    <name type="scientific">Myripristis murdjan</name>
    <name type="common">pinecone soldierfish</name>
    <dbReference type="NCBI Taxonomy" id="586833"/>
    <lineage>
        <taxon>Eukaryota</taxon>
        <taxon>Metazoa</taxon>
        <taxon>Chordata</taxon>
        <taxon>Craniata</taxon>
        <taxon>Vertebrata</taxon>
        <taxon>Euteleostomi</taxon>
        <taxon>Actinopterygii</taxon>
        <taxon>Neopterygii</taxon>
        <taxon>Teleostei</taxon>
        <taxon>Neoteleostei</taxon>
        <taxon>Acanthomorphata</taxon>
        <taxon>Holocentriformes</taxon>
        <taxon>Holocentridae</taxon>
        <taxon>Myripristis</taxon>
    </lineage>
</organism>
<evidence type="ECO:0000256" key="12">
    <source>
        <dbReference type="ARBA" id="ARBA00045850"/>
    </source>
</evidence>
<dbReference type="GO" id="GO:0005737">
    <property type="term" value="C:cytoplasm"/>
    <property type="evidence" value="ECO:0007669"/>
    <property type="project" value="UniProtKB-SubCell"/>
</dbReference>
<keyword evidence="7" id="KW-0540">Nuclease</keyword>
<evidence type="ECO:0000256" key="7">
    <source>
        <dbReference type="ARBA" id="ARBA00022722"/>
    </source>
</evidence>
<reference evidence="14" key="1">
    <citation type="submission" date="2019-06" db="EMBL/GenBank/DDBJ databases">
        <authorList>
            <consortium name="Wellcome Sanger Institute Data Sharing"/>
        </authorList>
    </citation>
    <scope>NUCLEOTIDE SEQUENCE [LARGE SCALE GENOMIC DNA]</scope>
</reference>
<sequence length="353" mass="39142">HQYSITVIKLSTLVYKVGHADLFSESTEWLLSRYRFPKNILMDLCHDLQPMLERETKRTQAIPVHIQLLSTLGFLATGTGFQRDPVCGISQPTLSRIMPAVLDAIISLAPTYIQFPYRHHQQAEIKRGFHAIAGLPNIIGAIDCTHITIKAPSHNEYSYVNRKGFHSINAQIICDANMSLLNVVARWPGGTHDSFILQNSSVGVRLQAGAVEDGWLIGECYNILKLFFWDPAGAAHARSRTIIERAIGLLKGRCLCLSSTGGALQYKPEKVCHIILACSVLHNLAIRQGALGHSWGCWGSWTQLRQHPVGAAALRQLGVTKWILQVWHAVRLGATTAPFLLPAQGRRKGVVWV</sequence>
<evidence type="ECO:0000256" key="4">
    <source>
        <dbReference type="ARBA" id="ARBA00006958"/>
    </source>
</evidence>
<keyword evidence="6" id="KW-0963">Cytoplasm</keyword>
<keyword evidence="15" id="KW-1185">Reference proteome</keyword>
<comment type="similarity">
    <text evidence="4">Belongs to the HARBI1 family.</text>
</comment>
<evidence type="ECO:0000256" key="6">
    <source>
        <dbReference type="ARBA" id="ARBA00022490"/>
    </source>
</evidence>
<evidence type="ECO:0000259" key="13">
    <source>
        <dbReference type="Pfam" id="PF13359"/>
    </source>
</evidence>
<dbReference type="InterPro" id="IPR045249">
    <property type="entry name" value="HARBI1-like"/>
</dbReference>
<evidence type="ECO:0000256" key="1">
    <source>
        <dbReference type="ARBA" id="ARBA00001968"/>
    </source>
</evidence>
<evidence type="ECO:0000256" key="2">
    <source>
        <dbReference type="ARBA" id="ARBA00004123"/>
    </source>
</evidence>
<evidence type="ECO:0000256" key="5">
    <source>
        <dbReference type="ARBA" id="ARBA00015519"/>
    </source>
</evidence>
<dbReference type="Ensembl" id="ENSMMDT00005013531.1">
    <property type="protein sequence ID" value="ENSMMDP00005013155.1"/>
    <property type="gene ID" value="ENSMMDG00005006867.1"/>
</dbReference>
<dbReference type="GO" id="GO:0005634">
    <property type="term" value="C:nucleus"/>
    <property type="evidence" value="ECO:0007669"/>
    <property type="project" value="UniProtKB-SubCell"/>
</dbReference>
<dbReference type="PRINTS" id="PR02086">
    <property type="entry name" value="PUTNUCHARBI1"/>
</dbReference>
<evidence type="ECO:0000256" key="8">
    <source>
        <dbReference type="ARBA" id="ARBA00022723"/>
    </source>
</evidence>
<dbReference type="GO" id="GO:0046872">
    <property type="term" value="F:metal ion binding"/>
    <property type="evidence" value="ECO:0007669"/>
    <property type="project" value="UniProtKB-KW"/>
</dbReference>
<accession>A0A667X5Q1</accession>
<reference evidence="14" key="3">
    <citation type="submission" date="2025-09" db="UniProtKB">
        <authorList>
            <consortium name="Ensembl"/>
        </authorList>
    </citation>
    <scope>IDENTIFICATION</scope>
</reference>
<protein>
    <recommendedName>
        <fullName evidence="5">Putative nuclease HARBI1</fullName>
    </recommendedName>
    <alternativeName>
        <fullName evidence="11">Harbinger transposase-derived nuclease</fullName>
    </alternativeName>
</protein>
<dbReference type="InterPro" id="IPR027806">
    <property type="entry name" value="HARBI1_dom"/>
</dbReference>
<dbReference type="Proteomes" id="UP000472263">
    <property type="component" value="Chromosome 3"/>
</dbReference>
<comment type="subcellular location">
    <subcellularLocation>
        <location evidence="3">Cytoplasm</location>
    </subcellularLocation>
    <subcellularLocation>
        <location evidence="2">Nucleus</location>
    </subcellularLocation>
</comment>
<dbReference type="GO" id="GO:0004518">
    <property type="term" value="F:nuclease activity"/>
    <property type="evidence" value="ECO:0007669"/>
    <property type="project" value="UniProtKB-KW"/>
</dbReference>